<dbReference type="GO" id="GO:0003677">
    <property type="term" value="F:DNA binding"/>
    <property type="evidence" value="ECO:0007669"/>
    <property type="project" value="UniProtKB-KW"/>
</dbReference>
<feature type="domain" description="Sugar-binding" evidence="5">
    <location>
        <begin position="68"/>
        <end position="320"/>
    </location>
</feature>
<evidence type="ECO:0000313" key="8">
    <source>
        <dbReference type="Proteomes" id="UP000284589"/>
    </source>
</evidence>
<reference evidence="7 8" key="1">
    <citation type="submission" date="2018-08" db="EMBL/GenBank/DDBJ databases">
        <title>A genome reference for cultivated species of the human gut microbiota.</title>
        <authorList>
            <person name="Zou Y."/>
            <person name="Xue W."/>
            <person name="Luo G."/>
        </authorList>
    </citation>
    <scope>NUCLEOTIDE SEQUENCE [LARGE SCALE GENOMIC DNA]</scope>
    <source>
        <strain evidence="7 8">AM12-20</strain>
    </source>
</reference>
<keyword evidence="4" id="KW-0804">Transcription</keyword>
<evidence type="ECO:0000256" key="1">
    <source>
        <dbReference type="ARBA" id="ARBA00010466"/>
    </source>
</evidence>
<evidence type="ECO:0000313" key="9">
    <source>
        <dbReference type="Proteomes" id="UP000470200"/>
    </source>
</evidence>
<evidence type="ECO:0000313" key="7">
    <source>
        <dbReference type="EMBL" id="RHJ16372.1"/>
    </source>
</evidence>
<dbReference type="Gene3D" id="3.40.50.1360">
    <property type="match status" value="1"/>
</dbReference>
<dbReference type="EMBL" id="QRLP01000009">
    <property type="protein sequence ID" value="RHJ16372.1"/>
    <property type="molecule type" value="Genomic_DNA"/>
</dbReference>
<dbReference type="AlphaFoldDB" id="A0A0B5BJ74"/>
<keyword evidence="2" id="KW-0805">Transcription regulation</keyword>
<protein>
    <submittedName>
        <fullName evidence="6">SorC family transcriptional regulator</fullName>
    </submittedName>
</protein>
<accession>A0A0B5BJ74</accession>
<evidence type="ECO:0000256" key="2">
    <source>
        <dbReference type="ARBA" id="ARBA00023015"/>
    </source>
</evidence>
<keyword evidence="3" id="KW-0238">DNA-binding</keyword>
<sequence length="323" mass="35313">MFKDSALSSMQTRQHIEKLIRVSQMYYDEGLNQSQIAGEVGYSRSSVSRMLTEARETGIVQITIGHPLQRLQSLEENLRNKYGLKTVRVAYSYDDSIASTLVPQCAAQLLVENLKPDSLIVTSTGTPMAATIRALPPLDYPRAHVTQMLGSLSSANSLTDSPEICRMMAERLGCAYSLLPAPLIMGSAEVAQAVRSEKLIAMTLALGNRADIAIVGVGAIRQGHSGRIFHSFEDAAVARELQEKGVVGHICGHHIDMHGNHVRTSLCERTISIDFERFRDIPLVIGVAWETWRARALHACLVGGLMSALATNQGMAELLLDMD</sequence>
<evidence type="ECO:0000256" key="4">
    <source>
        <dbReference type="ARBA" id="ARBA00023163"/>
    </source>
</evidence>
<comment type="similarity">
    <text evidence="1">Belongs to the SorC transcriptional regulatory family.</text>
</comment>
<dbReference type="PANTHER" id="PTHR34294:SF1">
    <property type="entry name" value="TRANSCRIPTIONAL REGULATOR LSRR"/>
    <property type="match status" value="1"/>
</dbReference>
<dbReference type="InterPro" id="IPR037171">
    <property type="entry name" value="NagB/RpiA_transferase-like"/>
</dbReference>
<comment type="caution">
    <text evidence="6">The sequence shown here is derived from an EMBL/GenBank/DDBJ whole genome shotgun (WGS) entry which is preliminary data.</text>
</comment>
<evidence type="ECO:0000259" key="5">
    <source>
        <dbReference type="Pfam" id="PF04198"/>
    </source>
</evidence>
<dbReference type="KEGG" id="bado:BBMN23_1776"/>
<dbReference type="RefSeq" id="WP_003806552.1">
    <property type="nucleotide sequence ID" value="NZ_CP010437.1"/>
</dbReference>
<dbReference type="PANTHER" id="PTHR34294">
    <property type="entry name" value="TRANSCRIPTIONAL REGULATOR-RELATED"/>
    <property type="match status" value="1"/>
</dbReference>
<dbReference type="InterPro" id="IPR007324">
    <property type="entry name" value="Sugar-bd_dom_put"/>
</dbReference>
<gene>
    <name evidence="7" type="ORF">DW139_08955</name>
    <name evidence="6" type="ORF">GA629_09835</name>
</gene>
<proteinExistence type="inferred from homology"/>
<organism evidence="6 9">
    <name type="scientific">Bifidobacterium adolescentis</name>
    <dbReference type="NCBI Taxonomy" id="1680"/>
    <lineage>
        <taxon>Bacteria</taxon>
        <taxon>Bacillati</taxon>
        <taxon>Actinomycetota</taxon>
        <taxon>Actinomycetes</taxon>
        <taxon>Bifidobacteriales</taxon>
        <taxon>Bifidobacteriaceae</taxon>
        <taxon>Bifidobacterium</taxon>
    </lineage>
</organism>
<dbReference type="EMBL" id="WDIP01000014">
    <property type="protein sequence ID" value="KAB5882922.1"/>
    <property type="molecule type" value="Genomic_DNA"/>
</dbReference>
<dbReference type="GO" id="GO:0030246">
    <property type="term" value="F:carbohydrate binding"/>
    <property type="evidence" value="ECO:0007669"/>
    <property type="project" value="InterPro"/>
</dbReference>
<dbReference type="Proteomes" id="UP000470200">
    <property type="component" value="Unassembled WGS sequence"/>
</dbReference>
<evidence type="ECO:0000256" key="3">
    <source>
        <dbReference type="ARBA" id="ARBA00023125"/>
    </source>
</evidence>
<dbReference type="Proteomes" id="UP000284589">
    <property type="component" value="Unassembled WGS sequence"/>
</dbReference>
<dbReference type="Pfam" id="PF04198">
    <property type="entry name" value="Sugar-bind"/>
    <property type="match status" value="1"/>
</dbReference>
<dbReference type="InterPro" id="IPR051054">
    <property type="entry name" value="SorC_transcr_regulators"/>
</dbReference>
<name>A0A0B5BJ74_BIFAD</name>
<dbReference type="Gene3D" id="1.10.10.10">
    <property type="entry name" value="Winged helix-like DNA-binding domain superfamily/Winged helix DNA-binding domain"/>
    <property type="match status" value="1"/>
</dbReference>
<dbReference type="InterPro" id="IPR036388">
    <property type="entry name" value="WH-like_DNA-bd_sf"/>
</dbReference>
<reference evidence="6 9" key="2">
    <citation type="journal article" date="2019" name="Nat. Med.">
        <title>A library of human gut bacterial isolates paired with longitudinal multiomics data enables mechanistic microbiome research.</title>
        <authorList>
            <person name="Poyet M."/>
            <person name="Groussin M."/>
            <person name="Gibbons S.M."/>
            <person name="Avila-Pacheco J."/>
            <person name="Jiang X."/>
            <person name="Kearney S.M."/>
            <person name="Perrotta A.R."/>
            <person name="Berdy B."/>
            <person name="Zhao S."/>
            <person name="Lieberman T.D."/>
            <person name="Swanson P.K."/>
            <person name="Smith M."/>
            <person name="Roesemann S."/>
            <person name="Alexander J.E."/>
            <person name="Rich S.A."/>
            <person name="Livny J."/>
            <person name="Vlamakis H."/>
            <person name="Clish C."/>
            <person name="Bullock K."/>
            <person name="Deik A."/>
            <person name="Scott J."/>
            <person name="Pierce K.A."/>
            <person name="Xavier R.J."/>
            <person name="Alm E.J."/>
        </authorList>
    </citation>
    <scope>NUCLEOTIDE SEQUENCE [LARGE SCALE GENOMIC DNA]</scope>
    <source>
        <strain evidence="6 9">BIOML-A105</strain>
    </source>
</reference>
<dbReference type="SUPFAM" id="SSF100950">
    <property type="entry name" value="NagB/RpiA/CoA transferase-like"/>
    <property type="match status" value="1"/>
</dbReference>
<evidence type="ECO:0000313" key="6">
    <source>
        <dbReference type="EMBL" id="KAB5882922.1"/>
    </source>
</evidence>